<comment type="similarity">
    <text evidence="3">Belongs to the RimP family.</text>
</comment>
<evidence type="ECO:0000256" key="1">
    <source>
        <dbReference type="ARBA" id="ARBA00022490"/>
    </source>
</evidence>
<keyword evidence="1 3" id="KW-0963">Cytoplasm</keyword>
<evidence type="ECO:0000256" key="2">
    <source>
        <dbReference type="ARBA" id="ARBA00022517"/>
    </source>
</evidence>
<proteinExistence type="inferred from homology"/>
<dbReference type="GO" id="GO:0000028">
    <property type="term" value="P:ribosomal small subunit assembly"/>
    <property type="evidence" value="ECO:0007669"/>
    <property type="project" value="TreeGrafter"/>
</dbReference>
<dbReference type="InterPro" id="IPR035956">
    <property type="entry name" value="RimP_N_sf"/>
</dbReference>
<dbReference type="Gene3D" id="3.30.300.70">
    <property type="entry name" value="RimP-like superfamily, N-terminal"/>
    <property type="match status" value="1"/>
</dbReference>
<dbReference type="NCBIfam" id="NF000928">
    <property type="entry name" value="PRK00092.1-2"/>
    <property type="match status" value="1"/>
</dbReference>
<dbReference type="Pfam" id="PF17384">
    <property type="entry name" value="DUF150_C"/>
    <property type="match status" value="1"/>
</dbReference>
<dbReference type="OrthoDB" id="9805006at2"/>
<dbReference type="AlphaFoldDB" id="A0A5S5AQH7"/>
<gene>
    <name evidence="3" type="primary">rimP</name>
    <name evidence="6" type="ORF">LZ11_01357</name>
</gene>
<keyword evidence="2 3" id="KW-0690">Ribosome biogenesis</keyword>
<evidence type="ECO:0000313" key="7">
    <source>
        <dbReference type="Proteomes" id="UP000322294"/>
    </source>
</evidence>
<dbReference type="PANTHER" id="PTHR33867">
    <property type="entry name" value="RIBOSOME MATURATION FACTOR RIMP"/>
    <property type="match status" value="1"/>
</dbReference>
<dbReference type="SUPFAM" id="SSF75420">
    <property type="entry name" value="YhbC-like, N-terminal domain"/>
    <property type="match status" value="1"/>
</dbReference>
<dbReference type="InterPro" id="IPR003728">
    <property type="entry name" value="Ribosome_maturation_RimP"/>
</dbReference>
<dbReference type="Gene3D" id="2.30.30.180">
    <property type="entry name" value="Ribosome maturation factor RimP, C-terminal domain"/>
    <property type="match status" value="1"/>
</dbReference>
<comment type="caution">
    <text evidence="6">The sequence shown here is derived from an EMBL/GenBank/DDBJ whole genome shotgun (WGS) entry which is preliminary data.</text>
</comment>
<keyword evidence="7" id="KW-1185">Reference proteome</keyword>
<dbReference type="CDD" id="cd01734">
    <property type="entry name" value="YlxS_C"/>
    <property type="match status" value="1"/>
</dbReference>
<evidence type="ECO:0000256" key="3">
    <source>
        <dbReference type="HAMAP-Rule" id="MF_01077"/>
    </source>
</evidence>
<protein>
    <recommendedName>
        <fullName evidence="3">Ribosome maturation factor RimP</fullName>
    </recommendedName>
</protein>
<reference evidence="6 7" key="1">
    <citation type="submission" date="2019-07" db="EMBL/GenBank/DDBJ databases">
        <title>Genomic Encyclopedia of Type Strains, Phase I: the one thousand microbial genomes (KMG-I) project.</title>
        <authorList>
            <person name="Kyrpides N."/>
        </authorList>
    </citation>
    <scope>NUCLEOTIDE SEQUENCE [LARGE SCALE GENOMIC DNA]</scope>
    <source>
        <strain evidence="6 7">DSM 16647</strain>
    </source>
</reference>
<evidence type="ECO:0000259" key="5">
    <source>
        <dbReference type="Pfam" id="PF17384"/>
    </source>
</evidence>
<dbReference type="InterPro" id="IPR028989">
    <property type="entry name" value="RimP_N"/>
</dbReference>
<dbReference type="InterPro" id="IPR028998">
    <property type="entry name" value="RimP_C"/>
</dbReference>
<feature type="domain" description="Ribosome maturation factor RimP C-terminal" evidence="5">
    <location>
        <begin position="88"/>
        <end position="153"/>
    </location>
</feature>
<dbReference type="PANTHER" id="PTHR33867:SF1">
    <property type="entry name" value="RIBOSOME MATURATION FACTOR RIMP"/>
    <property type="match status" value="1"/>
</dbReference>
<dbReference type="GO" id="GO:0005829">
    <property type="term" value="C:cytosol"/>
    <property type="evidence" value="ECO:0007669"/>
    <property type="project" value="TreeGrafter"/>
</dbReference>
<dbReference type="HAMAP" id="MF_01077">
    <property type="entry name" value="RimP"/>
    <property type="match status" value="1"/>
</dbReference>
<dbReference type="SUPFAM" id="SSF74942">
    <property type="entry name" value="YhbC-like, C-terminal domain"/>
    <property type="match status" value="1"/>
</dbReference>
<dbReference type="RefSeq" id="WP_148867117.1">
    <property type="nucleotide sequence ID" value="NZ_VNHO01000012.1"/>
</dbReference>
<organism evidence="6 7">
    <name type="scientific">Thermosediminibacter litoriperuensis</name>
    <dbReference type="NCBI Taxonomy" id="291989"/>
    <lineage>
        <taxon>Bacteria</taxon>
        <taxon>Bacillati</taxon>
        <taxon>Bacillota</taxon>
        <taxon>Clostridia</taxon>
        <taxon>Thermosediminibacterales</taxon>
        <taxon>Thermosediminibacteraceae</taxon>
        <taxon>Thermosediminibacter</taxon>
    </lineage>
</organism>
<dbReference type="Proteomes" id="UP000322294">
    <property type="component" value="Unassembled WGS sequence"/>
</dbReference>
<comment type="subcellular location">
    <subcellularLocation>
        <location evidence="3">Cytoplasm</location>
    </subcellularLocation>
</comment>
<evidence type="ECO:0000259" key="4">
    <source>
        <dbReference type="Pfam" id="PF02576"/>
    </source>
</evidence>
<feature type="domain" description="Ribosome maturation factor RimP N-terminal" evidence="4">
    <location>
        <begin position="15"/>
        <end position="85"/>
    </location>
</feature>
<dbReference type="Pfam" id="PF02576">
    <property type="entry name" value="RimP_N"/>
    <property type="match status" value="1"/>
</dbReference>
<evidence type="ECO:0000313" key="6">
    <source>
        <dbReference type="EMBL" id="TYP54290.1"/>
    </source>
</evidence>
<comment type="function">
    <text evidence="3">Required for maturation of 30S ribosomal subunits.</text>
</comment>
<dbReference type="GO" id="GO:0006412">
    <property type="term" value="P:translation"/>
    <property type="evidence" value="ECO:0007669"/>
    <property type="project" value="TreeGrafter"/>
</dbReference>
<sequence>MQKSQILKKVWDIGERVINDKGFELVDVEFVQEAGSWYLRYYIDKPGGITLDDCQEVSEEISRRLDIEDPIPHSYILEVSSPGVERPLKKEKDFLKYIGSEVEIKTFEPLSGKKAFTGTLMDYKDGTVVLKVDSSIINIPFEKISSAKLKFKFNFDGQERKK</sequence>
<name>A0A5S5AQH7_9FIRM</name>
<dbReference type="EMBL" id="VNHO01000012">
    <property type="protein sequence ID" value="TYP54290.1"/>
    <property type="molecule type" value="Genomic_DNA"/>
</dbReference>
<dbReference type="FunFam" id="3.30.300.70:FF:000001">
    <property type="entry name" value="Ribosome maturation factor RimP"/>
    <property type="match status" value="1"/>
</dbReference>
<dbReference type="InterPro" id="IPR036847">
    <property type="entry name" value="RimP_C_sf"/>
</dbReference>
<accession>A0A5S5AQH7</accession>